<accession>A0A443HZP6</accession>
<feature type="domain" description="MYND-type" evidence="6">
    <location>
        <begin position="24"/>
        <end position="70"/>
    </location>
</feature>
<proteinExistence type="predicted"/>
<evidence type="ECO:0000259" key="6">
    <source>
        <dbReference type="PROSITE" id="PS50865"/>
    </source>
</evidence>
<sequence>MNFENAKGNMLSVMAPSIPQTRTCSACKRPEPASPTPSQTLKRCARCHITIYCSRECQKAHWKADHKNRCIWGAIRNNIYLDSLPEEDAMKQLIDVYRMRVEDDYKFRGDAHGLYGLEDPLDDFEEFLDLAEEQMEKEKEDAGGLKRAGILPRWWCEEKRNACERKAMRDPWCRITYAVEKGDIQEHYNDDMMPMKLRMLGETVYGFNVMTF</sequence>
<dbReference type="Pfam" id="PF01753">
    <property type="entry name" value="zf-MYND"/>
    <property type="match status" value="1"/>
</dbReference>
<organism evidence="7 8">
    <name type="scientific">Byssochlamys spectabilis</name>
    <name type="common">Paecilomyces variotii</name>
    <dbReference type="NCBI Taxonomy" id="264951"/>
    <lineage>
        <taxon>Eukaryota</taxon>
        <taxon>Fungi</taxon>
        <taxon>Dikarya</taxon>
        <taxon>Ascomycota</taxon>
        <taxon>Pezizomycotina</taxon>
        <taxon>Eurotiomycetes</taxon>
        <taxon>Eurotiomycetidae</taxon>
        <taxon>Eurotiales</taxon>
        <taxon>Thermoascaceae</taxon>
        <taxon>Paecilomyces</taxon>
    </lineage>
</organism>
<evidence type="ECO:0000256" key="2">
    <source>
        <dbReference type="ARBA" id="ARBA00022771"/>
    </source>
</evidence>
<keyword evidence="1" id="KW-0479">Metal-binding</keyword>
<gene>
    <name evidence="7" type="ORF">C8Q69DRAFT_131576</name>
</gene>
<protein>
    <recommendedName>
        <fullName evidence="6">MYND-type domain-containing protein</fullName>
    </recommendedName>
</protein>
<dbReference type="Gene3D" id="6.10.140.2220">
    <property type="match status" value="1"/>
</dbReference>
<dbReference type="GO" id="GO:0008270">
    <property type="term" value="F:zinc ion binding"/>
    <property type="evidence" value="ECO:0007669"/>
    <property type="project" value="UniProtKB-KW"/>
</dbReference>
<dbReference type="GeneID" id="39594587"/>
<dbReference type="SUPFAM" id="SSF144232">
    <property type="entry name" value="HIT/MYND zinc finger-like"/>
    <property type="match status" value="1"/>
</dbReference>
<reference evidence="7 8" key="1">
    <citation type="journal article" date="2018" name="Front. Microbiol.">
        <title>Genomic and genetic insights into a cosmopolitan fungus, Paecilomyces variotii (Eurotiales).</title>
        <authorList>
            <person name="Urquhart A.S."/>
            <person name="Mondo S.J."/>
            <person name="Makela M.R."/>
            <person name="Hane J.K."/>
            <person name="Wiebenga A."/>
            <person name="He G."/>
            <person name="Mihaltcheva S."/>
            <person name="Pangilinan J."/>
            <person name="Lipzen A."/>
            <person name="Barry K."/>
            <person name="de Vries R.P."/>
            <person name="Grigoriev I.V."/>
            <person name="Idnurm A."/>
        </authorList>
    </citation>
    <scope>NUCLEOTIDE SEQUENCE [LARGE SCALE GENOMIC DNA]</scope>
    <source>
        <strain evidence="7 8">CBS 101075</strain>
    </source>
</reference>
<dbReference type="AlphaFoldDB" id="A0A443HZP6"/>
<dbReference type="EMBL" id="RCNU01000002">
    <property type="protein sequence ID" value="RWQ97319.1"/>
    <property type="molecule type" value="Genomic_DNA"/>
</dbReference>
<evidence type="ECO:0000256" key="5">
    <source>
        <dbReference type="SAM" id="Coils"/>
    </source>
</evidence>
<evidence type="ECO:0000313" key="8">
    <source>
        <dbReference type="Proteomes" id="UP000283841"/>
    </source>
</evidence>
<dbReference type="InterPro" id="IPR002893">
    <property type="entry name" value="Znf_MYND"/>
</dbReference>
<name>A0A443HZP6_BYSSP</name>
<evidence type="ECO:0000256" key="3">
    <source>
        <dbReference type="ARBA" id="ARBA00022833"/>
    </source>
</evidence>
<keyword evidence="5" id="KW-0175">Coiled coil</keyword>
<keyword evidence="2 4" id="KW-0863">Zinc-finger</keyword>
<dbReference type="PROSITE" id="PS01360">
    <property type="entry name" value="ZF_MYND_1"/>
    <property type="match status" value="1"/>
</dbReference>
<evidence type="ECO:0000256" key="4">
    <source>
        <dbReference type="PROSITE-ProRule" id="PRU00134"/>
    </source>
</evidence>
<dbReference type="Proteomes" id="UP000283841">
    <property type="component" value="Unassembled WGS sequence"/>
</dbReference>
<evidence type="ECO:0000313" key="7">
    <source>
        <dbReference type="EMBL" id="RWQ97319.1"/>
    </source>
</evidence>
<comment type="caution">
    <text evidence="7">The sequence shown here is derived from an EMBL/GenBank/DDBJ whole genome shotgun (WGS) entry which is preliminary data.</text>
</comment>
<dbReference type="VEuPathDB" id="FungiDB:C8Q69DRAFT_131576"/>
<evidence type="ECO:0000256" key="1">
    <source>
        <dbReference type="ARBA" id="ARBA00022723"/>
    </source>
</evidence>
<keyword evidence="3" id="KW-0862">Zinc</keyword>
<dbReference type="PROSITE" id="PS50865">
    <property type="entry name" value="ZF_MYND_2"/>
    <property type="match status" value="1"/>
</dbReference>
<keyword evidence="8" id="KW-1185">Reference proteome</keyword>
<feature type="coiled-coil region" evidence="5">
    <location>
        <begin position="121"/>
        <end position="148"/>
    </location>
</feature>
<dbReference type="RefSeq" id="XP_028486964.1">
    <property type="nucleotide sequence ID" value="XM_028625310.1"/>
</dbReference>
<dbReference type="STRING" id="264951.A0A443HZP6"/>